<evidence type="ECO:0000259" key="7">
    <source>
        <dbReference type="PROSITE" id="PS51755"/>
    </source>
</evidence>
<keyword evidence="2" id="KW-0902">Two-component regulatory system</keyword>
<gene>
    <name evidence="8" type="ORF">RM590_26020</name>
</gene>
<dbReference type="InterPro" id="IPR011990">
    <property type="entry name" value="TPR-like_helical_dom_sf"/>
</dbReference>
<proteinExistence type="inferred from homology"/>
<dbReference type="SUPFAM" id="SSF52540">
    <property type="entry name" value="P-loop containing nucleoside triphosphate hydrolases"/>
    <property type="match status" value="1"/>
</dbReference>
<dbReference type="Pfam" id="PF13374">
    <property type="entry name" value="TPR_10"/>
    <property type="match status" value="1"/>
</dbReference>
<dbReference type="Pfam" id="PF00486">
    <property type="entry name" value="Trans_reg_C"/>
    <property type="match status" value="1"/>
</dbReference>
<dbReference type="Pfam" id="PF03704">
    <property type="entry name" value="BTAD"/>
    <property type="match status" value="1"/>
</dbReference>
<dbReference type="SMART" id="SM00862">
    <property type="entry name" value="Trans_reg_C"/>
    <property type="match status" value="1"/>
</dbReference>
<dbReference type="CDD" id="cd15831">
    <property type="entry name" value="BTAD"/>
    <property type="match status" value="1"/>
</dbReference>
<dbReference type="InterPro" id="IPR005158">
    <property type="entry name" value="BTAD"/>
</dbReference>
<dbReference type="SMART" id="SM01043">
    <property type="entry name" value="BTAD"/>
    <property type="match status" value="1"/>
</dbReference>
<evidence type="ECO:0000256" key="3">
    <source>
        <dbReference type="ARBA" id="ARBA00023015"/>
    </source>
</evidence>
<dbReference type="InterPro" id="IPR036388">
    <property type="entry name" value="WH-like_DNA-bd_sf"/>
</dbReference>
<dbReference type="PANTHER" id="PTHR35807">
    <property type="entry name" value="TRANSCRIPTIONAL REGULATOR REDD-RELATED"/>
    <property type="match status" value="1"/>
</dbReference>
<dbReference type="RefSeq" id="WP_311707158.1">
    <property type="nucleotide sequence ID" value="NZ_JAVREL010000018.1"/>
</dbReference>
<sequence>MRFQVLGSLAILRGGHTERLTGRLERTLLAALLARAGKPVPVEALTDALWGDRTDPRTGQRLQLTVHRLRRKLGEPDRLSFGPAGYRLRVRPGELDAERFESLVGEAVEGARHDPRGAATSLRGALDLWRGTPFAGVDLPALDDWTHRLVERRLMALETLYESELACGRAAEVVAELTTLVREHPLRERLHALLMTALLRAGRPADALAAYRTARDTLEAELGLGPGPELRELERRILMGEPAKGKAAAAEDTERAGARTARSAVPAQLPLNVRAFVGRDAELAELDGMVATTRAAIATVAGTAGVGKTALAVHWAHRVRERFPDGQLYVDLRGYDPDQPVSPGDALGGFLRALGAALPQDPAERTARFRAMTAGRRMLIVLDNARSAEQVRPLLPDSASCFTLITSRDTLAPLGAREDVRPIRLDRLPPADAHRLLRELLGARATAEPAAAEALIGQCVRLPLALRIAAELIRSQPDLSLADLAGELAERQGALDLLDIDGDPYTAVRPVFSWSYQRLDPAAARVFRLLGLHPGHDTDAHAMAALAGHGLPETRGSLDVLLRAHLVDRGADGRYRQHDLLRAYAAELAAATDPAAERESALSRLRGHYLYAASAAMAIFAPNDYAPRPKVPPPDGPRSSFAGYDDALRWLDAERANLLDATRHGDPAFVTRISETVALYLRVRGYFDEAVTLHGRALEAARTIGDQMAEANASRVLGTMMNLSGASPEDVNAHFRRALAAYERVGDQGLQAYVLSSLACVRLRLGELTGALGQFERALALNGVNGNWRVRCAILVNMGRTLRTLGRLDEARNCLESVLELCETHGDKSVEANTHCILADVYTRLGQQAPAFEHARRGMALARETGYRQIEAHCLGKLGTLHRQRGELTQALHLHGENLALARAVGETELLIEALNTLATTHTAAGHAAQALRLHGEALTLATVAGERVAQAHSHAGIAAVHASLDERDAARSHWRQALATYEAVGLPQATDVRARLDELDGRDGE</sequence>
<comment type="similarity">
    <text evidence="1">Belongs to the AfsR/DnrI/RedD regulatory family.</text>
</comment>
<comment type="caution">
    <text evidence="8">The sequence shown here is derived from an EMBL/GenBank/DDBJ whole genome shotgun (WGS) entry which is preliminary data.</text>
</comment>
<dbReference type="PANTHER" id="PTHR35807:SF1">
    <property type="entry name" value="TRANSCRIPTIONAL REGULATOR REDD"/>
    <property type="match status" value="1"/>
</dbReference>
<feature type="DNA-binding region" description="OmpR/PhoB-type" evidence="6">
    <location>
        <begin position="1"/>
        <end position="90"/>
    </location>
</feature>
<evidence type="ECO:0000313" key="9">
    <source>
        <dbReference type="Proteomes" id="UP001183246"/>
    </source>
</evidence>
<dbReference type="SMART" id="SM00028">
    <property type="entry name" value="TPR"/>
    <property type="match status" value="7"/>
</dbReference>
<evidence type="ECO:0000313" key="8">
    <source>
        <dbReference type="EMBL" id="MDT0346018.1"/>
    </source>
</evidence>
<dbReference type="PRINTS" id="PR00364">
    <property type="entry name" value="DISEASERSIST"/>
</dbReference>
<dbReference type="InterPro" id="IPR001867">
    <property type="entry name" value="OmpR/PhoB-type_DNA-bd"/>
</dbReference>
<dbReference type="InterPro" id="IPR019734">
    <property type="entry name" value="TPR_rpt"/>
</dbReference>
<dbReference type="Gene3D" id="1.25.40.10">
    <property type="entry name" value="Tetratricopeptide repeat domain"/>
    <property type="match status" value="3"/>
</dbReference>
<dbReference type="Proteomes" id="UP001183246">
    <property type="component" value="Unassembled WGS sequence"/>
</dbReference>
<feature type="domain" description="OmpR/PhoB-type" evidence="7">
    <location>
        <begin position="1"/>
        <end position="90"/>
    </location>
</feature>
<accession>A0ABU2MXL9</accession>
<evidence type="ECO:0000256" key="2">
    <source>
        <dbReference type="ARBA" id="ARBA00023012"/>
    </source>
</evidence>
<keyword evidence="4 6" id="KW-0238">DNA-binding</keyword>
<dbReference type="Gene3D" id="1.10.10.10">
    <property type="entry name" value="Winged helix-like DNA-binding domain superfamily/Winged helix DNA-binding domain"/>
    <property type="match status" value="1"/>
</dbReference>
<dbReference type="InterPro" id="IPR027417">
    <property type="entry name" value="P-loop_NTPase"/>
</dbReference>
<evidence type="ECO:0000256" key="1">
    <source>
        <dbReference type="ARBA" id="ARBA00005820"/>
    </source>
</evidence>
<evidence type="ECO:0000256" key="4">
    <source>
        <dbReference type="ARBA" id="ARBA00023125"/>
    </source>
</evidence>
<reference evidence="9" key="1">
    <citation type="submission" date="2023-07" db="EMBL/GenBank/DDBJ databases">
        <title>30 novel species of actinomycetes from the DSMZ collection.</title>
        <authorList>
            <person name="Nouioui I."/>
        </authorList>
    </citation>
    <scope>NUCLEOTIDE SEQUENCE [LARGE SCALE GENOMIC DNA]</scope>
    <source>
        <strain evidence="9">DSM 44938</strain>
    </source>
</reference>
<dbReference type="EMBL" id="JAVREL010000018">
    <property type="protein sequence ID" value="MDT0346018.1"/>
    <property type="molecule type" value="Genomic_DNA"/>
</dbReference>
<dbReference type="Pfam" id="PF13424">
    <property type="entry name" value="TPR_12"/>
    <property type="match status" value="1"/>
</dbReference>
<evidence type="ECO:0000256" key="6">
    <source>
        <dbReference type="PROSITE-ProRule" id="PRU01091"/>
    </source>
</evidence>
<dbReference type="PROSITE" id="PS51755">
    <property type="entry name" value="OMPR_PHOB"/>
    <property type="match status" value="1"/>
</dbReference>
<keyword evidence="5" id="KW-0804">Transcription</keyword>
<dbReference type="InterPro" id="IPR016032">
    <property type="entry name" value="Sig_transdc_resp-reg_C-effctor"/>
</dbReference>
<dbReference type="Gene3D" id="3.40.50.300">
    <property type="entry name" value="P-loop containing nucleotide triphosphate hydrolases"/>
    <property type="match status" value="1"/>
</dbReference>
<dbReference type="InterPro" id="IPR051677">
    <property type="entry name" value="AfsR-DnrI-RedD_regulator"/>
</dbReference>
<dbReference type="SUPFAM" id="SSF46894">
    <property type="entry name" value="C-terminal effector domain of the bipartite response regulators"/>
    <property type="match status" value="1"/>
</dbReference>
<dbReference type="SUPFAM" id="SSF48452">
    <property type="entry name" value="TPR-like"/>
    <property type="match status" value="3"/>
</dbReference>
<name>A0ABU2MXL9_9ACTN</name>
<keyword evidence="3" id="KW-0805">Transcription regulation</keyword>
<keyword evidence="9" id="KW-1185">Reference proteome</keyword>
<evidence type="ECO:0000256" key="5">
    <source>
        <dbReference type="ARBA" id="ARBA00023163"/>
    </source>
</evidence>
<protein>
    <submittedName>
        <fullName evidence="8">BTAD domain-containing putative transcriptional regulator</fullName>
    </submittedName>
</protein>
<organism evidence="8 9">
    <name type="scientific">Streptomyces litchfieldiae</name>
    <dbReference type="NCBI Taxonomy" id="3075543"/>
    <lineage>
        <taxon>Bacteria</taxon>
        <taxon>Bacillati</taxon>
        <taxon>Actinomycetota</taxon>
        <taxon>Actinomycetes</taxon>
        <taxon>Kitasatosporales</taxon>
        <taxon>Streptomycetaceae</taxon>
        <taxon>Streptomyces</taxon>
    </lineage>
</organism>